<proteinExistence type="predicted"/>
<accession>A0A2I0HSA5</accession>
<gene>
    <name evidence="1" type="ORF">CRG98_044992</name>
</gene>
<dbReference type="EMBL" id="PGOL01005811">
    <property type="protein sequence ID" value="PKI34598.1"/>
    <property type="molecule type" value="Genomic_DNA"/>
</dbReference>
<evidence type="ECO:0000313" key="2">
    <source>
        <dbReference type="Proteomes" id="UP000233551"/>
    </source>
</evidence>
<protein>
    <submittedName>
        <fullName evidence="1">Uncharacterized protein</fullName>
    </submittedName>
</protein>
<name>A0A2I0HSA5_PUNGR</name>
<evidence type="ECO:0000313" key="1">
    <source>
        <dbReference type="EMBL" id="PKI34598.1"/>
    </source>
</evidence>
<sequence>LCMFPDSSQLPETVNDIEDSRCLGFNSSYGSPCAPLARGDGMLDSITSSRNDSAVRKQIEDSWRNLIKYPEEWSDYRKAKLDRLVRLIRNSQILNATTNLLLSGITRHPGDEACKDLVENPDKWWDNRSNNKPKSTYPEFKHKEMRQALWLDSSPSRVLSNLPPLKPPEKAASRWMKTAPSGISYSFRGREAGKESEHSPR</sequence>
<dbReference type="Proteomes" id="UP000233551">
    <property type="component" value="Unassembled WGS sequence"/>
</dbReference>
<feature type="non-terminal residue" evidence="1">
    <location>
        <position position="1"/>
    </location>
</feature>
<dbReference type="AlphaFoldDB" id="A0A2I0HSA5"/>
<organism evidence="1 2">
    <name type="scientific">Punica granatum</name>
    <name type="common">Pomegranate</name>
    <dbReference type="NCBI Taxonomy" id="22663"/>
    <lineage>
        <taxon>Eukaryota</taxon>
        <taxon>Viridiplantae</taxon>
        <taxon>Streptophyta</taxon>
        <taxon>Embryophyta</taxon>
        <taxon>Tracheophyta</taxon>
        <taxon>Spermatophyta</taxon>
        <taxon>Magnoliopsida</taxon>
        <taxon>eudicotyledons</taxon>
        <taxon>Gunneridae</taxon>
        <taxon>Pentapetalae</taxon>
        <taxon>rosids</taxon>
        <taxon>malvids</taxon>
        <taxon>Myrtales</taxon>
        <taxon>Lythraceae</taxon>
        <taxon>Punica</taxon>
    </lineage>
</organism>
<reference evidence="1 2" key="1">
    <citation type="submission" date="2017-11" db="EMBL/GenBank/DDBJ databases">
        <title>De-novo sequencing of pomegranate (Punica granatum L.) genome.</title>
        <authorList>
            <person name="Akparov Z."/>
            <person name="Amiraslanov A."/>
            <person name="Hajiyeva S."/>
            <person name="Abbasov M."/>
            <person name="Kaur K."/>
            <person name="Hamwieh A."/>
            <person name="Solovyev V."/>
            <person name="Salamov A."/>
            <person name="Braich B."/>
            <person name="Kosarev P."/>
            <person name="Mahmoud A."/>
            <person name="Hajiyev E."/>
            <person name="Babayeva S."/>
            <person name="Izzatullayeva V."/>
            <person name="Mammadov A."/>
            <person name="Mammadov A."/>
            <person name="Sharifova S."/>
            <person name="Ojaghi J."/>
            <person name="Eynullazada K."/>
            <person name="Bayramov B."/>
            <person name="Abdulazimova A."/>
            <person name="Shahmuradov I."/>
        </authorList>
    </citation>
    <scope>NUCLEOTIDE SEQUENCE [LARGE SCALE GENOMIC DNA]</scope>
    <source>
        <strain evidence="2">cv. AG2017</strain>
        <tissue evidence="1">Leaf</tissue>
    </source>
</reference>
<keyword evidence="2" id="KW-1185">Reference proteome</keyword>
<comment type="caution">
    <text evidence="1">The sequence shown here is derived from an EMBL/GenBank/DDBJ whole genome shotgun (WGS) entry which is preliminary data.</text>
</comment>